<comment type="catalytic activity">
    <reaction evidence="8">
        <text>shikimate + NAD(+) = 3-dehydroshikimate + NADH + H(+)</text>
        <dbReference type="Rhea" id="RHEA:17741"/>
        <dbReference type="ChEBI" id="CHEBI:15378"/>
        <dbReference type="ChEBI" id="CHEBI:16630"/>
        <dbReference type="ChEBI" id="CHEBI:36208"/>
        <dbReference type="ChEBI" id="CHEBI:57540"/>
        <dbReference type="ChEBI" id="CHEBI:57945"/>
    </reaction>
</comment>
<evidence type="ECO:0000256" key="8">
    <source>
        <dbReference type="ARBA" id="ARBA00052329"/>
    </source>
</evidence>
<feature type="binding site" evidence="10">
    <location>
        <position position="107"/>
    </location>
    <ligand>
        <name>shikimate</name>
        <dbReference type="ChEBI" id="CHEBI:36208"/>
    </ligand>
</feature>
<dbReference type="GO" id="GO:0052734">
    <property type="term" value="F:shikimate 3-dehydrogenase (NAD+) activity"/>
    <property type="evidence" value="ECO:0007669"/>
    <property type="project" value="RHEA"/>
</dbReference>
<dbReference type="InterPro" id="IPR011342">
    <property type="entry name" value="Shikimate_DH"/>
</dbReference>
<evidence type="ECO:0000256" key="6">
    <source>
        <dbReference type="ARBA" id="ARBA00049442"/>
    </source>
</evidence>
<dbReference type="RefSeq" id="WP_091571623.1">
    <property type="nucleotide sequence ID" value="NZ_FMZA01000017.1"/>
</dbReference>
<dbReference type="Pfam" id="PF08501">
    <property type="entry name" value="Shikimate_dh_N"/>
    <property type="match status" value="1"/>
</dbReference>
<comment type="catalytic activity">
    <reaction evidence="7">
        <text>L-quinate + NAD(+) = 3-dehydroquinate + NADH + H(+)</text>
        <dbReference type="Rhea" id="RHEA:22364"/>
        <dbReference type="ChEBI" id="CHEBI:15378"/>
        <dbReference type="ChEBI" id="CHEBI:29751"/>
        <dbReference type="ChEBI" id="CHEBI:32364"/>
        <dbReference type="ChEBI" id="CHEBI:57540"/>
        <dbReference type="ChEBI" id="CHEBI:57945"/>
        <dbReference type="EC" id="1.1.1.24"/>
    </reaction>
</comment>
<dbReference type="InterPro" id="IPR006151">
    <property type="entry name" value="Shikm_DH/Glu-tRNA_Rdtase"/>
</dbReference>
<dbReference type="InterPro" id="IPR022893">
    <property type="entry name" value="Shikimate_DH_fam"/>
</dbReference>
<evidence type="ECO:0000259" key="13">
    <source>
        <dbReference type="Pfam" id="PF18317"/>
    </source>
</evidence>
<name>A0A1G6PMD7_9BACL</name>
<gene>
    <name evidence="10" type="primary">aroE</name>
    <name evidence="14" type="ORF">SAMN04488112_11719</name>
</gene>
<feature type="binding site" evidence="10">
    <location>
        <position position="83"/>
    </location>
    <ligand>
        <name>NADP(+)</name>
        <dbReference type="ChEBI" id="CHEBI:58349"/>
    </ligand>
</feature>
<dbReference type="FunFam" id="3.40.50.720:FF:000086">
    <property type="entry name" value="Quinate/shikimate dehydrogenase"/>
    <property type="match status" value="1"/>
</dbReference>
<comment type="pathway">
    <text evidence="9">Aromatic compound metabolism; 3,4-dihydroxybenzoate biosynthesis; 3-dehydroquinate from D-quinate (NAD(+) route).</text>
</comment>
<feature type="binding site" evidence="10">
    <location>
        <position position="67"/>
    </location>
    <ligand>
        <name>shikimate</name>
        <dbReference type="ChEBI" id="CHEBI:36208"/>
    </ligand>
</feature>
<dbReference type="SUPFAM" id="SSF51735">
    <property type="entry name" value="NAD(P)-binding Rossmann-fold domains"/>
    <property type="match status" value="1"/>
</dbReference>
<feature type="binding site" evidence="10">
    <location>
        <begin position="20"/>
        <end position="22"/>
    </location>
    <ligand>
        <name>shikimate</name>
        <dbReference type="ChEBI" id="CHEBI:36208"/>
    </ligand>
</feature>
<dbReference type="InterPro" id="IPR036291">
    <property type="entry name" value="NAD(P)-bd_dom_sf"/>
</dbReference>
<dbReference type="NCBIfam" id="TIGR00507">
    <property type="entry name" value="aroE"/>
    <property type="match status" value="1"/>
</dbReference>
<feature type="domain" description="SDH C-terminal" evidence="13">
    <location>
        <begin position="247"/>
        <end position="276"/>
    </location>
</feature>
<dbReference type="EC" id="1.1.1.25" evidence="10"/>
<dbReference type="InterPro" id="IPR041121">
    <property type="entry name" value="SDH_C"/>
</dbReference>
<dbReference type="NCBIfam" id="NF001319">
    <property type="entry name" value="PRK00258.3-3"/>
    <property type="match status" value="1"/>
</dbReference>
<dbReference type="PANTHER" id="PTHR21089:SF1">
    <property type="entry name" value="BIFUNCTIONAL 3-DEHYDROQUINATE DEHYDRATASE_SHIKIMATE DEHYDROGENASE, CHLOROPLASTIC"/>
    <property type="match status" value="1"/>
</dbReference>
<keyword evidence="15" id="KW-1185">Reference proteome</keyword>
<dbReference type="InterPro" id="IPR013708">
    <property type="entry name" value="Shikimate_DH-bd_N"/>
</dbReference>
<dbReference type="UniPathway" id="UPA00053">
    <property type="reaction ID" value="UER00087"/>
</dbReference>
<feature type="binding site" evidence="10">
    <location>
        <position position="247"/>
    </location>
    <ligand>
        <name>NADP(+)</name>
        <dbReference type="ChEBI" id="CHEBI:58349"/>
    </ligand>
</feature>
<evidence type="ECO:0000313" key="14">
    <source>
        <dbReference type="EMBL" id="SDC80666.1"/>
    </source>
</evidence>
<dbReference type="GO" id="GO:0009073">
    <property type="term" value="P:aromatic amino acid family biosynthetic process"/>
    <property type="evidence" value="ECO:0007669"/>
    <property type="project" value="UniProtKB-KW"/>
</dbReference>
<dbReference type="PANTHER" id="PTHR21089">
    <property type="entry name" value="SHIKIMATE DEHYDROGENASE"/>
    <property type="match status" value="1"/>
</dbReference>
<evidence type="ECO:0000256" key="9">
    <source>
        <dbReference type="ARBA" id="ARBA00060613"/>
    </source>
</evidence>
<dbReference type="FunFam" id="3.40.50.10860:FF:000004">
    <property type="entry name" value="Quinate/shikimate dehydrogenase"/>
    <property type="match status" value="1"/>
</dbReference>
<dbReference type="InterPro" id="IPR046346">
    <property type="entry name" value="Aminoacid_DH-like_N_sf"/>
</dbReference>
<dbReference type="GO" id="GO:0019632">
    <property type="term" value="P:shikimate metabolic process"/>
    <property type="evidence" value="ECO:0007669"/>
    <property type="project" value="InterPro"/>
</dbReference>
<comment type="pathway">
    <text evidence="1 10">Metabolic intermediate biosynthesis; chorismate biosynthesis; chorismate from D-erythrose 4-phosphate and phosphoenolpyruvate: step 4/7.</text>
</comment>
<dbReference type="AlphaFoldDB" id="A0A1G6PMD7"/>
<dbReference type="Pfam" id="PF18317">
    <property type="entry name" value="SDH_C"/>
    <property type="match status" value="1"/>
</dbReference>
<dbReference type="GO" id="GO:0004764">
    <property type="term" value="F:shikimate 3-dehydrogenase (NADP+) activity"/>
    <property type="evidence" value="ECO:0007669"/>
    <property type="project" value="UniProtKB-UniRule"/>
</dbReference>
<evidence type="ECO:0000256" key="4">
    <source>
        <dbReference type="ARBA" id="ARBA00023002"/>
    </source>
</evidence>
<reference evidence="14 15" key="1">
    <citation type="submission" date="2016-10" db="EMBL/GenBank/DDBJ databases">
        <authorList>
            <person name="de Groot N.N."/>
        </authorList>
    </citation>
    <scope>NUCLEOTIDE SEQUENCE [LARGE SCALE GENOMIC DNA]</scope>
    <source>
        <strain evidence="14 15">DSM 45514</strain>
    </source>
</reference>
<feature type="binding site" evidence="10">
    <location>
        <position position="254"/>
    </location>
    <ligand>
        <name>shikimate</name>
        <dbReference type="ChEBI" id="CHEBI:36208"/>
    </ligand>
</feature>
<accession>A0A1G6PMD7</accession>
<evidence type="ECO:0000256" key="10">
    <source>
        <dbReference type="HAMAP-Rule" id="MF_00222"/>
    </source>
</evidence>
<dbReference type="Gene3D" id="3.40.50.720">
    <property type="entry name" value="NAD(P)-binding Rossmann-like Domain"/>
    <property type="match status" value="1"/>
</dbReference>
<feature type="binding site" evidence="10">
    <location>
        <begin position="156"/>
        <end position="161"/>
    </location>
    <ligand>
        <name>NADP(+)</name>
        <dbReference type="ChEBI" id="CHEBI:58349"/>
    </ligand>
</feature>
<dbReference type="CDD" id="cd01065">
    <property type="entry name" value="NAD_bind_Shikimate_DH"/>
    <property type="match status" value="1"/>
</dbReference>
<dbReference type="SUPFAM" id="SSF53223">
    <property type="entry name" value="Aminoacid dehydrogenase-like, N-terminal domain"/>
    <property type="match status" value="1"/>
</dbReference>
<sequence>MRLDANIRKTGLIGHPVSHSKSPEMINAAYQKQGLPYIYLAYDVAPEDLKQAVEGMRALGFRGWNVTVPHKVTVMDHLDEVEESARLIGAVNTVMVEEGRLIGINTDGAGYLRSLVTETGIDPAEQQVVLIGAGGAARAVGYALARAGVQRITVVNRTETRAQELAARLKTWTETEGVGLDQAGEKLQGASLLVQTTSVGMYPDTEACPVDPTFLHEGLLVSDLIYHPRDTRLMREARTRGARVHGGLGMLLHQGALAYRRWTGQEAPTETMREILEEALKET</sequence>
<keyword evidence="2 10" id="KW-0028">Amino-acid biosynthesis</keyword>
<evidence type="ECO:0000259" key="11">
    <source>
        <dbReference type="Pfam" id="PF01488"/>
    </source>
</evidence>
<feature type="binding site" evidence="10">
    <location>
        <position position="226"/>
    </location>
    <ligand>
        <name>shikimate</name>
        <dbReference type="ChEBI" id="CHEBI:36208"/>
    </ligand>
</feature>
<keyword evidence="3 10" id="KW-0521">NADP</keyword>
<evidence type="ECO:0000256" key="5">
    <source>
        <dbReference type="ARBA" id="ARBA00023141"/>
    </source>
</evidence>
<evidence type="ECO:0000313" key="15">
    <source>
        <dbReference type="Proteomes" id="UP000199387"/>
    </source>
</evidence>
<dbReference type="Proteomes" id="UP000199387">
    <property type="component" value="Unassembled WGS sequence"/>
</dbReference>
<dbReference type="STRING" id="1236220.SAMN04488112_11719"/>
<evidence type="ECO:0000256" key="7">
    <source>
        <dbReference type="ARBA" id="ARBA00051639"/>
    </source>
</evidence>
<feature type="binding site" evidence="10">
    <location>
        <position position="224"/>
    </location>
    <ligand>
        <name>NADP(+)</name>
        <dbReference type="ChEBI" id="CHEBI:58349"/>
    </ligand>
</feature>
<feature type="binding site" evidence="10">
    <location>
        <position position="92"/>
    </location>
    <ligand>
        <name>shikimate</name>
        <dbReference type="ChEBI" id="CHEBI:36208"/>
    </ligand>
</feature>
<dbReference type="Gene3D" id="3.40.50.10860">
    <property type="entry name" value="Leucine Dehydrogenase, chain A, domain 1"/>
    <property type="match status" value="1"/>
</dbReference>
<dbReference type="GO" id="GO:0008652">
    <property type="term" value="P:amino acid biosynthetic process"/>
    <property type="evidence" value="ECO:0007669"/>
    <property type="project" value="UniProtKB-KW"/>
</dbReference>
<dbReference type="Pfam" id="PF01488">
    <property type="entry name" value="Shikimate_DH"/>
    <property type="match status" value="1"/>
</dbReference>
<evidence type="ECO:0000256" key="2">
    <source>
        <dbReference type="ARBA" id="ARBA00022605"/>
    </source>
</evidence>
<dbReference type="GO" id="GO:0009423">
    <property type="term" value="P:chorismate biosynthetic process"/>
    <property type="evidence" value="ECO:0007669"/>
    <property type="project" value="UniProtKB-UniRule"/>
</dbReference>
<feature type="domain" description="Quinate/shikimate 5-dehydrogenase/glutamyl-tRNA reductase" evidence="11">
    <location>
        <begin position="124"/>
        <end position="198"/>
    </location>
</feature>
<keyword evidence="5 10" id="KW-0057">Aromatic amino acid biosynthesis</keyword>
<protein>
    <recommendedName>
        <fullName evidence="10">Shikimate dehydrogenase (NADP(+))</fullName>
        <shortName evidence="10">SDH</shortName>
        <ecNumber evidence="10">1.1.1.25</ecNumber>
    </recommendedName>
</protein>
<dbReference type="GO" id="GO:0005829">
    <property type="term" value="C:cytosol"/>
    <property type="evidence" value="ECO:0007669"/>
    <property type="project" value="TreeGrafter"/>
</dbReference>
<evidence type="ECO:0000256" key="3">
    <source>
        <dbReference type="ARBA" id="ARBA00022857"/>
    </source>
</evidence>
<feature type="binding site" evidence="10">
    <location>
        <begin position="132"/>
        <end position="136"/>
    </location>
    <ligand>
        <name>NADP(+)</name>
        <dbReference type="ChEBI" id="CHEBI:58349"/>
    </ligand>
</feature>
<dbReference type="EMBL" id="FMZA01000017">
    <property type="protein sequence ID" value="SDC80666.1"/>
    <property type="molecule type" value="Genomic_DNA"/>
</dbReference>
<dbReference type="HAMAP" id="MF_00222">
    <property type="entry name" value="Shikimate_DH_AroE"/>
    <property type="match status" value="1"/>
</dbReference>
<proteinExistence type="inferred from homology"/>
<comment type="function">
    <text evidence="10">Involved in the biosynthesis of the chorismate, which leads to the biosynthesis of aromatic amino acids. Catalyzes the reversible NADPH linked reduction of 3-dehydroshikimate (DHSA) to yield shikimate (SA).</text>
</comment>
<dbReference type="GO" id="GO:0030266">
    <property type="term" value="F:quinate 3-dehydrogenase (NAD+) activity"/>
    <property type="evidence" value="ECO:0007669"/>
    <property type="project" value="UniProtKB-EC"/>
</dbReference>
<organism evidence="14 15">
    <name type="scientific">Melghirimyces thermohalophilus</name>
    <dbReference type="NCBI Taxonomy" id="1236220"/>
    <lineage>
        <taxon>Bacteria</taxon>
        <taxon>Bacillati</taxon>
        <taxon>Bacillota</taxon>
        <taxon>Bacilli</taxon>
        <taxon>Bacillales</taxon>
        <taxon>Thermoactinomycetaceae</taxon>
        <taxon>Melghirimyces</taxon>
    </lineage>
</organism>
<keyword evidence="4 10" id="KW-0560">Oxidoreductase</keyword>
<evidence type="ECO:0000259" key="12">
    <source>
        <dbReference type="Pfam" id="PF08501"/>
    </source>
</evidence>
<evidence type="ECO:0000256" key="1">
    <source>
        <dbReference type="ARBA" id="ARBA00004871"/>
    </source>
</evidence>
<comment type="subunit">
    <text evidence="10">Homodimer.</text>
</comment>
<comment type="similarity">
    <text evidence="10">Belongs to the shikimate dehydrogenase family.</text>
</comment>
<dbReference type="GO" id="GO:0050661">
    <property type="term" value="F:NADP binding"/>
    <property type="evidence" value="ECO:0007669"/>
    <property type="project" value="InterPro"/>
</dbReference>
<comment type="catalytic activity">
    <reaction evidence="6 10">
        <text>shikimate + NADP(+) = 3-dehydroshikimate + NADPH + H(+)</text>
        <dbReference type="Rhea" id="RHEA:17737"/>
        <dbReference type="ChEBI" id="CHEBI:15378"/>
        <dbReference type="ChEBI" id="CHEBI:16630"/>
        <dbReference type="ChEBI" id="CHEBI:36208"/>
        <dbReference type="ChEBI" id="CHEBI:57783"/>
        <dbReference type="ChEBI" id="CHEBI:58349"/>
        <dbReference type="EC" id="1.1.1.25"/>
    </reaction>
</comment>
<feature type="active site" description="Proton acceptor" evidence="10">
    <location>
        <position position="71"/>
    </location>
</feature>
<dbReference type="OrthoDB" id="9792692at2"/>
<feature type="domain" description="Shikimate dehydrogenase substrate binding N-terminal" evidence="12">
    <location>
        <begin position="12"/>
        <end position="94"/>
    </location>
</feature>